<dbReference type="InterPro" id="IPR005135">
    <property type="entry name" value="Endo/exonuclease/phosphatase"/>
</dbReference>
<evidence type="ECO:0000313" key="4">
    <source>
        <dbReference type="Proteomes" id="UP001162164"/>
    </source>
</evidence>
<dbReference type="SUPFAM" id="SSF56219">
    <property type="entry name" value="DNase I-like"/>
    <property type="match status" value="1"/>
</dbReference>
<dbReference type="Gene3D" id="3.60.10.10">
    <property type="entry name" value="Endonuclease/exonuclease/phosphatase"/>
    <property type="match status" value="1"/>
</dbReference>
<proteinExistence type="predicted"/>
<dbReference type="InterPro" id="IPR036691">
    <property type="entry name" value="Endo/exonu/phosph_ase_sf"/>
</dbReference>
<dbReference type="SMART" id="SM00343">
    <property type="entry name" value="ZnF_C2HC"/>
    <property type="match status" value="3"/>
</dbReference>
<evidence type="ECO:0000259" key="2">
    <source>
        <dbReference type="PROSITE" id="PS50158"/>
    </source>
</evidence>
<evidence type="ECO:0000256" key="1">
    <source>
        <dbReference type="PROSITE-ProRule" id="PRU00047"/>
    </source>
</evidence>
<name>A0ABQ9J2R2_9CUCU</name>
<evidence type="ECO:0000313" key="3">
    <source>
        <dbReference type="EMBL" id="KAJ8971162.1"/>
    </source>
</evidence>
<dbReference type="EMBL" id="JAPWTJ010001518">
    <property type="protein sequence ID" value="KAJ8971162.1"/>
    <property type="molecule type" value="Genomic_DNA"/>
</dbReference>
<dbReference type="Pfam" id="PF14529">
    <property type="entry name" value="Exo_endo_phos_2"/>
    <property type="match status" value="1"/>
</dbReference>
<dbReference type="Pfam" id="PF00098">
    <property type="entry name" value="zf-CCHC"/>
    <property type="match status" value="1"/>
</dbReference>
<dbReference type="InterPro" id="IPR036875">
    <property type="entry name" value="Znf_CCHC_sf"/>
</dbReference>
<keyword evidence="1" id="KW-0862">Zinc</keyword>
<comment type="caution">
    <text evidence="3">The sequence shown here is derived from an EMBL/GenBank/DDBJ whole genome shotgun (WGS) entry which is preliminary data.</text>
</comment>
<sequence>TYSELLKTIKEAVNPSEIGVDVRDIKKTRNGGTTTYDKDRIPDVTAYCLTNKVVLHIKDLDEITTVQEIREAISNTISIKSDSFDVRAPRPAFAGRQNATVVLRETDAVKLTKIGRIRIGWSSCRVLERKLDRKCFRCWEYGHAKTKCSGPDREKRCLKCGQEGHRAAECKNQAHCVFCNTEGHQSGSSKCPKKRNITHDMALATANQIGAGIILVSEPNRNAIRNRNDWICYEDLDTAIKVLDRDAPTFQRGDYTSILDLTISTADISRKITNWRVLENESLSDHNYIVFDVAEAMPLTKRVKARDLGWQVRKQDRVKLQRELSEDTLTEAGTRAKDFTHALSQICDKVMPKKKTNPRGK</sequence>
<protein>
    <recommendedName>
        <fullName evidence="2">CCHC-type domain-containing protein</fullName>
    </recommendedName>
</protein>
<reference evidence="3" key="1">
    <citation type="journal article" date="2023" name="Insect Mol. Biol.">
        <title>Genome sequencing provides insights into the evolution of gene families encoding plant cell wall-degrading enzymes in longhorned beetles.</title>
        <authorList>
            <person name="Shin N.R."/>
            <person name="Okamura Y."/>
            <person name="Kirsch R."/>
            <person name="Pauchet Y."/>
        </authorList>
    </citation>
    <scope>NUCLEOTIDE SEQUENCE</scope>
    <source>
        <strain evidence="3">MMC_N1</strain>
    </source>
</reference>
<keyword evidence="1" id="KW-0863">Zinc-finger</keyword>
<accession>A0ABQ9J2R2</accession>
<dbReference type="Gene3D" id="4.10.60.10">
    <property type="entry name" value="Zinc finger, CCHC-type"/>
    <property type="match status" value="1"/>
</dbReference>
<dbReference type="SUPFAM" id="SSF57756">
    <property type="entry name" value="Retrovirus zinc finger-like domains"/>
    <property type="match status" value="1"/>
</dbReference>
<dbReference type="Proteomes" id="UP001162164">
    <property type="component" value="Unassembled WGS sequence"/>
</dbReference>
<feature type="non-terminal residue" evidence="3">
    <location>
        <position position="361"/>
    </location>
</feature>
<feature type="non-terminal residue" evidence="3">
    <location>
        <position position="1"/>
    </location>
</feature>
<dbReference type="InterPro" id="IPR001878">
    <property type="entry name" value="Znf_CCHC"/>
</dbReference>
<keyword evidence="1" id="KW-0479">Metal-binding</keyword>
<keyword evidence="4" id="KW-1185">Reference proteome</keyword>
<gene>
    <name evidence="3" type="ORF">NQ317_006549</name>
</gene>
<dbReference type="PROSITE" id="PS50158">
    <property type="entry name" value="ZF_CCHC"/>
    <property type="match status" value="1"/>
</dbReference>
<feature type="domain" description="CCHC-type" evidence="2">
    <location>
        <begin position="156"/>
        <end position="172"/>
    </location>
</feature>
<organism evidence="3 4">
    <name type="scientific">Molorchus minor</name>
    <dbReference type="NCBI Taxonomy" id="1323400"/>
    <lineage>
        <taxon>Eukaryota</taxon>
        <taxon>Metazoa</taxon>
        <taxon>Ecdysozoa</taxon>
        <taxon>Arthropoda</taxon>
        <taxon>Hexapoda</taxon>
        <taxon>Insecta</taxon>
        <taxon>Pterygota</taxon>
        <taxon>Neoptera</taxon>
        <taxon>Endopterygota</taxon>
        <taxon>Coleoptera</taxon>
        <taxon>Polyphaga</taxon>
        <taxon>Cucujiformia</taxon>
        <taxon>Chrysomeloidea</taxon>
        <taxon>Cerambycidae</taxon>
        <taxon>Lamiinae</taxon>
        <taxon>Monochamini</taxon>
        <taxon>Molorchus</taxon>
    </lineage>
</organism>